<dbReference type="InterPro" id="IPR006522">
    <property type="entry name" value="Phage_virion_morphogenesis"/>
</dbReference>
<sequence length="156" mass="17705">MSVIIKELTSLEARLKNIESNTLKKSLFDDIGNMTSNTIKDAFVDESSPFGDKWQELSNKTKEYKKKKGKSSKILRDSGNLYSKWEVRSTANSVTVSNNSQNNDFAYGLSHQYGSNKRNIPARPFLPVDKSGNLEKKLKSNIKKLIISRTTKELNR</sequence>
<gene>
    <name evidence="1" type="ORF">NYG85_02000</name>
</gene>
<comment type="caution">
    <text evidence="1">The sequence shown here is derived from an EMBL/GenBank/DDBJ whole genome shotgun (WGS) entry which is preliminary data.</text>
</comment>
<evidence type="ECO:0000313" key="1">
    <source>
        <dbReference type="EMBL" id="MDL0088150.1"/>
    </source>
</evidence>
<dbReference type="RefSeq" id="WP_284936797.1">
    <property type="nucleotide sequence ID" value="NZ_JANURM010000002.1"/>
</dbReference>
<reference evidence="1" key="1">
    <citation type="submission" date="2022-08" db="EMBL/GenBank/DDBJ databases">
        <authorList>
            <person name="Wang H."/>
        </authorList>
    </citation>
    <scope>NUCLEOTIDE SEQUENCE</scope>
    <source>
        <strain evidence="1">PS10</strain>
    </source>
</reference>
<accession>A0ABT7HN11</accession>
<evidence type="ECO:0000313" key="2">
    <source>
        <dbReference type="Proteomes" id="UP001173801"/>
    </source>
</evidence>
<reference evidence="1" key="2">
    <citation type="journal article" date="2023" name="Microorganisms">
        <title>Isolation and Genomic Characteristics of Cat-Borne Campylobacter felis sp. nov. and Sheep-Borne Campylobacter ovis sp. nov.</title>
        <authorList>
            <person name="Wang H."/>
            <person name="Li Y."/>
            <person name="Gu Y."/>
            <person name="Zhou G."/>
            <person name="Chen X."/>
            <person name="Zhang X."/>
            <person name="Shao Z."/>
            <person name="Zhang J."/>
            <person name="Zhang M."/>
        </authorList>
    </citation>
    <scope>NUCLEOTIDE SEQUENCE</scope>
    <source>
        <strain evidence="1">PS10</strain>
    </source>
</reference>
<proteinExistence type="predicted"/>
<dbReference type="Proteomes" id="UP001173801">
    <property type="component" value="Unassembled WGS sequence"/>
</dbReference>
<dbReference type="Pfam" id="PF05069">
    <property type="entry name" value="Phage_tail_S"/>
    <property type="match status" value="1"/>
</dbReference>
<dbReference type="NCBIfam" id="TIGR01635">
    <property type="entry name" value="tail_comp_S"/>
    <property type="match status" value="1"/>
</dbReference>
<name>A0ABT7HN11_9BACT</name>
<keyword evidence="2" id="KW-1185">Reference proteome</keyword>
<dbReference type="EMBL" id="JANURM010000002">
    <property type="protein sequence ID" value="MDL0088150.1"/>
    <property type="molecule type" value="Genomic_DNA"/>
</dbReference>
<protein>
    <submittedName>
        <fullName evidence="1">Phage virion morphogenesis protein</fullName>
    </submittedName>
</protein>
<organism evidence="1 2">
    <name type="scientific">Campylobacter gastrosuis</name>
    <dbReference type="NCBI Taxonomy" id="2974576"/>
    <lineage>
        <taxon>Bacteria</taxon>
        <taxon>Pseudomonadati</taxon>
        <taxon>Campylobacterota</taxon>
        <taxon>Epsilonproteobacteria</taxon>
        <taxon>Campylobacterales</taxon>
        <taxon>Campylobacteraceae</taxon>
        <taxon>Campylobacter</taxon>
    </lineage>
</organism>